<keyword evidence="3" id="KW-1185">Reference proteome</keyword>
<evidence type="ECO:0000313" key="2">
    <source>
        <dbReference type="EMBL" id="GBR09552.1"/>
    </source>
</evidence>
<proteinExistence type="predicted"/>
<name>A0ABQ0Q954_9PROT</name>
<evidence type="ECO:0000313" key="3">
    <source>
        <dbReference type="Proteomes" id="UP001061070"/>
    </source>
</evidence>
<feature type="signal peptide" evidence="1">
    <location>
        <begin position="1"/>
        <end position="18"/>
    </location>
</feature>
<dbReference type="RefSeq" id="WP_099181491.1">
    <property type="nucleotide sequence ID" value="NZ_BAQW01000004.1"/>
</dbReference>
<feature type="chain" id="PRO_5047204625" description="Lipoprotein" evidence="1">
    <location>
        <begin position="19"/>
        <end position="210"/>
    </location>
</feature>
<keyword evidence="1" id="KW-0732">Signal</keyword>
<reference evidence="2" key="1">
    <citation type="submission" date="2013-04" db="EMBL/GenBank/DDBJ databases">
        <title>The genome sequencing project of 58 acetic acid bacteria.</title>
        <authorList>
            <person name="Okamoto-Kainuma A."/>
            <person name="Ishikawa M."/>
            <person name="Umino S."/>
            <person name="Koizumi Y."/>
            <person name="Shiwa Y."/>
            <person name="Yoshikawa H."/>
            <person name="Matsutani M."/>
            <person name="Matsushita K."/>
        </authorList>
    </citation>
    <scope>NUCLEOTIDE SEQUENCE</scope>
    <source>
        <strain evidence="2">NRIC 0228</strain>
    </source>
</reference>
<gene>
    <name evidence="2" type="ORF">AA0228_0715</name>
</gene>
<dbReference type="PROSITE" id="PS51257">
    <property type="entry name" value="PROKAR_LIPOPROTEIN"/>
    <property type="match status" value="1"/>
</dbReference>
<evidence type="ECO:0000256" key="1">
    <source>
        <dbReference type="SAM" id="SignalP"/>
    </source>
</evidence>
<protein>
    <recommendedName>
        <fullName evidence="4">Lipoprotein</fullName>
    </recommendedName>
</protein>
<comment type="caution">
    <text evidence="2">The sequence shown here is derived from an EMBL/GenBank/DDBJ whole genome shotgun (WGS) entry which is preliminary data.</text>
</comment>
<sequence>MRGVLVAALLLLGGCQGAALTTTTIPAALSGIQEDMAHAGAIPAARVTSWTTTQGAAFDQDVQAAQCLAMRPDPVVTVLSGDMNVTLTGSVTASGKITLASITSAPSLGAEADLAKTRAQTVLAPVTVTALSLLPDVEMSRRLAWEHDLLSGDGDKGGGSQAVQAQLDQERGDILADRNALRERVDGLIEDWTEAVCPFKSAAPFVGARP</sequence>
<evidence type="ECO:0008006" key="4">
    <source>
        <dbReference type="Google" id="ProtNLM"/>
    </source>
</evidence>
<accession>A0ABQ0Q954</accession>
<organism evidence="2 3">
    <name type="scientific">Gluconobacter frateurii NRIC 0228</name>
    <dbReference type="NCBI Taxonomy" id="1307946"/>
    <lineage>
        <taxon>Bacteria</taxon>
        <taxon>Pseudomonadati</taxon>
        <taxon>Pseudomonadota</taxon>
        <taxon>Alphaproteobacteria</taxon>
        <taxon>Acetobacterales</taxon>
        <taxon>Acetobacteraceae</taxon>
        <taxon>Gluconobacter</taxon>
    </lineage>
</organism>
<dbReference type="EMBL" id="BAQW01000004">
    <property type="protein sequence ID" value="GBR09552.1"/>
    <property type="molecule type" value="Genomic_DNA"/>
</dbReference>
<dbReference type="Proteomes" id="UP001061070">
    <property type="component" value="Unassembled WGS sequence"/>
</dbReference>